<dbReference type="EMBL" id="RCYR01000011">
    <property type="protein sequence ID" value="RYS80218.1"/>
    <property type="molecule type" value="Genomic_DNA"/>
</dbReference>
<gene>
    <name evidence="2" type="ORF">EAI93_07305</name>
</gene>
<reference evidence="2 3" key="1">
    <citation type="journal article" date="2019" name="Science, e1252229">
        <title>Invertible promoters mediate bacterial phase variation, antibiotic resistance, and host adaptation in the gut.</title>
        <authorList>
            <person name="Jiang X."/>
            <person name="Hall A.B."/>
            <person name="Arthur T.D."/>
            <person name="Plichta D.R."/>
            <person name="Covington C.T."/>
            <person name="Poyet M."/>
            <person name="Crothers J."/>
            <person name="Moses P.L."/>
            <person name="Tolonen A.C."/>
            <person name="Vlamakis H."/>
            <person name="Alm E.J."/>
            <person name="Xavier R.J."/>
        </authorList>
    </citation>
    <scope>NUCLEOTIDE SEQUENCE [LARGE SCALE GENOMIC DNA]</scope>
    <source>
        <strain evidence="3">aa_0143</strain>
    </source>
</reference>
<dbReference type="Pfam" id="PF13154">
    <property type="entry name" value="DUF3991"/>
    <property type="match status" value="1"/>
</dbReference>
<dbReference type="AlphaFoldDB" id="A0A4Q5C7R7"/>
<comment type="caution">
    <text evidence="2">The sequence shown here is derived from an EMBL/GenBank/DDBJ whole genome shotgun (WGS) entry which is preliminary data.</text>
</comment>
<evidence type="ECO:0000313" key="3">
    <source>
        <dbReference type="Proteomes" id="UP000292665"/>
    </source>
</evidence>
<protein>
    <submittedName>
        <fullName evidence="2">DUF3991 domain-containing protein</fullName>
    </submittedName>
</protein>
<evidence type="ECO:0000259" key="1">
    <source>
        <dbReference type="Pfam" id="PF13154"/>
    </source>
</evidence>
<dbReference type="Gene3D" id="3.40.1360.10">
    <property type="match status" value="1"/>
</dbReference>
<dbReference type="Proteomes" id="UP000292665">
    <property type="component" value="Unassembled WGS sequence"/>
</dbReference>
<dbReference type="GO" id="GO:0008270">
    <property type="term" value="F:zinc ion binding"/>
    <property type="evidence" value="ECO:0007669"/>
    <property type="project" value="InterPro"/>
</dbReference>
<evidence type="ECO:0000313" key="2">
    <source>
        <dbReference type="EMBL" id="RYS80218.1"/>
    </source>
</evidence>
<dbReference type="GO" id="GO:0006260">
    <property type="term" value="P:DNA replication"/>
    <property type="evidence" value="ECO:0007669"/>
    <property type="project" value="InterPro"/>
</dbReference>
<proteinExistence type="predicted"/>
<feature type="domain" description="DUF3991" evidence="1">
    <location>
        <begin position="122"/>
        <end position="189"/>
    </location>
</feature>
<organism evidence="2 3">
    <name type="scientific">[Ruminococcus] torques</name>
    <dbReference type="NCBI Taxonomy" id="33039"/>
    <lineage>
        <taxon>Bacteria</taxon>
        <taxon>Bacillati</taxon>
        <taxon>Bacillota</taxon>
        <taxon>Clostridia</taxon>
        <taxon>Lachnospirales</taxon>
        <taxon>Lachnospiraceae</taxon>
        <taxon>Mediterraneibacter</taxon>
    </lineage>
</organism>
<dbReference type="Pfam" id="PF13155">
    <property type="entry name" value="Toprim_2"/>
    <property type="match status" value="1"/>
</dbReference>
<dbReference type="Gene3D" id="3.90.580.10">
    <property type="entry name" value="Zinc finger, CHC2-type domain"/>
    <property type="match status" value="1"/>
</dbReference>
<accession>A0A4Q5C7R7</accession>
<dbReference type="InterPro" id="IPR025054">
    <property type="entry name" value="DUF3991"/>
</dbReference>
<dbReference type="InterPro" id="IPR036977">
    <property type="entry name" value="DNA_primase_Znf_CHC2"/>
</dbReference>
<name>A0A4Q5C7R7_9FIRM</name>
<dbReference type="SUPFAM" id="SSF57783">
    <property type="entry name" value="Zinc beta-ribbon"/>
    <property type="match status" value="1"/>
</dbReference>
<sequence length="333" mass="38032">MKIMPYIPPSVVREVKRMDLLTYLKNYEPYELVHFSGNTYTTRTHDSLKISNGKWMWWSQRTGGRSALDYLIKVKGYSFLEAVELLAEKANIQPPISVSENVPMEKQLLLPKKNQDDQKVIAYLSGRGIDKEIIQFCLESGRVYESSFHHNAVFVGMDEKENPKYAAIRGIGTSFIGEANGSDKNYSFSIFTEKPQDTVHLFESAIDLLSYATLQKLEGKEWRREHLLSLAGVYQPAKEIEKSKVPAALVRTLKMHPEVKTIVLHLDNDRIGRLATKAISAVLPKQYQVKDVPPKQGKDYNDLLCIKLNLAITKREKSAKKSMSGHENMRDRR</sequence>
<dbReference type="GO" id="GO:0003677">
    <property type="term" value="F:DNA binding"/>
    <property type="evidence" value="ECO:0007669"/>
    <property type="project" value="InterPro"/>
</dbReference>